<accession>A0ABQ6F125</accession>
<feature type="domain" description="PBP" evidence="3">
    <location>
        <begin position="74"/>
        <end position="284"/>
    </location>
</feature>
<name>A0ABQ6F125_9VIBR</name>
<feature type="signal peptide" evidence="2">
    <location>
        <begin position="1"/>
        <end position="21"/>
    </location>
</feature>
<dbReference type="SUPFAM" id="SSF53850">
    <property type="entry name" value="Periplasmic binding protein-like II"/>
    <property type="match status" value="1"/>
</dbReference>
<dbReference type="EMBL" id="BSPW01000067">
    <property type="protein sequence ID" value="GLT19203.1"/>
    <property type="molecule type" value="Genomic_DNA"/>
</dbReference>
<sequence length="302" mass="31896">MMKILKAVCLIFACLSFGVKSEAISVAGSTTIKPIFDHLNYVLKQGKVGLPEQEVASIEAINKTLGPDHLANIKQHFGDHTFNVRPGGSSKGIKAASSNQVDVGMASRALKDKESPLKASIEVVSIGSDALVFMVSNSNSISDVSVDSLSKAFTGKITTWEALGSTGGDVKLVGKGAHHGTHDVFLEKLNLKGEKLAPITYFEDELTITTSLDKRFKNGLAFGSLGAIPNGAIGQTIKLVSIDGVNPMVSGQFNPQYDYVRPLNLVINKASSGKAGVKAVVAFFKTESGKALVQAYGFVPTP</sequence>
<proteinExistence type="predicted"/>
<comment type="caution">
    <text evidence="4">The sequence shown here is derived from an EMBL/GenBank/DDBJ whole genome shotgun (WGS) entry which is preliminary data.</text>
</comment>
<keyword evidence="1 2" id="KW-0732">Signal</keyword>
<keyword evidence="5" id="KW-1185">Reference proteome</keyword>
<organism evidence="4 5">
    <name type="scientific">Vibrio zhanjiangensis</name>
    <dbReference type="NCBI Taxonomy" id="1046128"/>
    <lineage>
        <taxon>Bacteria</taxon>
        <taxon>Pseudomonadati</taxon>
        <taxon>Pseudomonadota</taxon>
        <taxon>Gammaproteobacteria</taxon>
        <taxon>Vibrionales</taxon>
        <taxon>Vibrionaceae</taxon>
        <taxon>Vibrio</taxon>
    </lineage>
</organism>
<dbReference type="PANTHER" id="PTHR30570">
    <property type="entry name" value="PERIPLASMIC PHOSPHATE BINDING COMPONENT OF PHOSPHATE ABC TRANSPORTER"/>
    <property type="match status" value="1"/>
</dbReference>
<evidence type="ECO:0000313" key="5">
    <source>
        <dbReference type="Proteomes" id="UP001157138"/>
    </source>
</evidence>
<evidence type="ECO:0000313" key="4">
    <source>
        <dbReference type="EMBL" id="GLT19203.1"/>
    </source>
</evidence>
<evidence type="ECO:0000259" key="3">
    <source>
        <dbReference type="Pfam" id="PF12849"/>
    </source>
</evidence>
<dbReference type="RefSeq" id="WP_284193063.1">
    <property type="nucleotide sequence ID" value="NZ_BSPW01000067.1"/>
</dbReference>
<dbReference type="Proteomes" id="UP001157138">
    <property type="component" value="Unassembled WGS sequence"/>
</dbReference>
<evidence type="ECO:0000256" key="1">
    <source>
        <dbReference type="ARBA" id="ARBA00022729"/>
    </source>
</evidence>
<evidence type="ECO:0000256" key="2">
    <source>
        <dbReference type="SAM" id="SignalP"/>
    </source>
</evidence>
<dbReference type="Gene3D" id="3.40.190.10">
    <property type="entry name" value="Periplasmic binding protein-like II"/>
    <property type="match status" value="2"/>
</dbReference>
<reference evidence="5" key="1">
    <citation type="journal article" date="2019" name="Int. J. Syst. Evol. Microbiol.">
        <title>The Global Catalogue of Microorganisms (GCM) 10K type strain sequencing project: providing services to taxonomists for standard genome sequencing and annotation.</title>
        <authorList>
            <consortium name="The Broad Institute Genomics Platform"/>
            <consortium name="The Broad Institute Genome Sequencing Center for Infectious Disease"/>
            <person name="Wu L."/>
            <person name="Ma J."/>
        </authorList>
    </citation>
    <scope>NUCLEOTIDE SEQUENCE [LARGE SCALE GENOMIC DNA]</scope>
    <source>
        <strain evidence="5">NBRC 108723</strain>
    </source>
</reference>
<dbReference type="InterPro" id="IPR024370">
    <property type="entry name" value="PBP_domain"/>
</dbReference>
<gene>
    <name evidence="4" type="ORF">GCM10007938_29850</name>
</gene>
<dbReference type="InterPro" id="IPR050811">
    <property type="entry name" value="Phosphate_ABC_transporter"/>
</dbReference>
<dbReference type="PANTHER" id="PTHR30570:SF1">
    <property type="entry name" value="PHOSPHATE-BINDING PROTEIN PSTS"/>
    <property type="match status" value="1"/>
</dbReference>
<dbReference type="Pfam" id="PF12849">
    <property type="entry name" value="PBP_like_2"/>
    <property type="match status" value="1"/>
</dbReference>
<protein>
    <recommendedName>
        <fullName evidence="3">PBP domain-containing protein</fullName>
    </recommendedName>
</protein>
<feature type="chain" id="PRO_5046574328" description="PBP domain-containing protein" evidence="2">
    <location>
        <begin position="22"/>
        <end position="302"/>
    </location>
</feature>